<evidence type="ECO:0000313" key="3">
    <source>
        <dbReference type="Proteomes" id="UP001596142"/>
    </source>
</evidence>
<organism evidence="2 3">
    <name type="scientific">Thalassorhabdus alkalitolerans</name>
    <dbReference type="NCBI Taxonomy" id="2282697"/>
    <lineage>
        <taxon>Bacteria</taxon>
        <taxon>Bacillati</taxon>
        <taxon>Bacillota</taxon>
        <taxon>Bacilli</taxon>
        <taxon>Bacillales</taxon>
        <taxon>Bacillaceae</taxon>
        <taxon>Thalassorhabdus</taxon>
    </lineage>
</organism>
<dbReference type="InterPro" id="IPR016945">
    <property type="entry name" value="UCP030092"/>
</dbReference>
<keyword evidence="1" id="KW-0472">Membrane</keyword>
<dbReference type="InterPro" id="IPR024515">
    <property type="entry name" value="DUF3397"/>
</dbReference>
<dbReference type="RefSeq" id="WP_385939333.1">
    <property type="nucleotide sequence ID" value="NZ_JBHSOZ010000003.1"/>
</dbReference>
<feature type="transmembrane region" description="Helical" evidence="1">
    <location>
        <begin position="64"/>
        <end position="87"/>
    </location>
</feature>
<dbReference type="Pfam" id="PF11877">
    <property type="entry name" value="DUF3397"/>
    <property type="match status" value="1"/>
</dbReference>
<comment type="caution">
    <text evidence="2">The sequence shown here is derived from an EMBL/GenBank/DDBJ whole genome shotgun (WGS) entry which is preliminary data.</text>
</comment>
<dbReference type="EMBL" id="JBHSOZ010000003">
    <property type="protein sequence ID" value="MFC5712250.1"/>
    <property type="molecule type" value="Genomic_DNA"/>
</dbReference>
<sequence>MGDVLAWILATVITLPLLGFYLVYIFTVKITKKKGRAVRLAADVSTLFFMAAVYFLAIEIWGRSFLWLMIIIVLSIACFFTFIHWKARADIEIPRLARGIWRFSFMLFFIAYFGLSLYGLSFRITTAIL</sequence>
<keyword evidence="1" id="KW-1133">Transmembrane helix</keyword>
<name>A0ABW0YLG3_9BACI</name>
<dbReference type="PIRSF" id="PIRSF030092">
    <property type="entry name" value="UCP030092"/>
    <property type="match status" value="1"/>
</dbReference>
<keyword evidence="1" id="KW-0812">Transmembrane</keyword>
<proteinExistence type="predicted"/>
<keyword evidence="3" id="KW-1185">Reference proteome</keyword>
<gene>
    <name evidence="2" type="ORF">ACFPU1_05610</name>
</gene>
<dbReference type="Proteomes" id="UP001596142">
    <property type="component" value="Unassembled WGS sequence"/>
</dbReference>
<reference evidence="3" key="1">
    <citation type="journal article" date="2019" name="Int. J. Syst. Evol. Microbiol.">
        <title>The Global Catalogue of Microorganisms (GCM) 10K type strain sequencing project: providing services to taxonomists for standard genome sequencing and annotation.</title>
        <authorList>
            <consortium name="The Broad Institute Genomics Platform"/>
            <consortium name="The Broad Institute Genome Sequencing Center for Infectious Disease"/>
            <person name="Wu L."/>
            <person name="Ma J."/>
        </authorList>
    </citation>
    <scope>NUCLEOTIDE SEQUENCE [LARGE SCALE GENOMIC DNA]</scope>
    <source>
        <strain evidence="3">CECT 7184</strain>
    </source>
</reference>
<evidence type="ECO:0000256" key="1">
    <source>
        <dbReference type="SAM" id="Phobius"/>
    </source>
</evidence>
<accession>A0ABW0YLG3</accession>
<evidence type="ECO:0000313" key="2">
    <source>
        <dbReference type="EMBL" id="MFC5712250.1"/>
    </source>
</evidence>
<protein>
    <submittedName>
        <fullName evidence="2">DUF3397 domain-containing protein</fullName>
    </submittedName>
</protein>
<feature type="transmembrane region" description="Helical" evidence="1">
    <location>
        <begin position="6"/>
        <end position="28"/>
    </location>
</feature>
<feature type="transmembrane region" description="Helical" evidence="1">
    <location>
        <begin position="40"/>
        <end position="58"/>
    </location>
</feature>
<feature type="transmembrane region" description="Helical" evidence="1">
    <location>
        <begin position="99"/>
        <end position="120"/>
    </location>
</feature>